<comment type="caution">
    <text evidence="6">The sequence shown here is derived from an EMBL/GenBank/DDBJ whole genome shotgun (WGS) entry which is preliminary data.</text>
</comment>
<evidence type="ECO:0000256" key="3">
    <source>
        <dbReference type="ARBA" id="ARBA00022989"/>
    </source>
</evidence>
<feature type="transmembrane region" description="Helical" evidence="5">
    <location>
        <begin position="75"/>
        <end position="100"/>
    </location>
</feature>
<keyword evidence="2 5" id="KW-0812">Transmembrane</keyword>
<dbReference type="Pfam" id="PF01124">
    <property type="entry name" value="MAPEG"/>
    <property type="match status" value="1"/>
</dbReference>
<dbReference type="GO" id="GO:0016020">
    <property type="term" value="C:membrane"/>
    <property type="evidence" value="ECO:0007669"/>
    <property type="project" value="UniProtKB-SubCell"/>
</dbReference>
<keyword evidence="3 5" id="KW-1133">Transmembrane helix</keyword>
<keyword evidence="7" id="KW-1185">Reference proteome</keyword>
<proteinExistence type="predicted"/>
<evidence type="ECO:0000313" key="7">
    <source>
        <dbReference type="Proteomes" id="UP000254101"/>
    </source>
</evidence>
<dbReference type="InterPro" id="IPR023352">
    <property type="entry name" value="MAPEG-like_dom_sf"/>
</dbReference>
<dbReference type="AlphaFoldDB" id="A0A395LMT9"/>
<keyword evidence="4 5" id="KW-0472">Membrane</keyword>
<dbReference type="Gene3D" id="1.20.120.550">
    <property type="entry name" value="Membrane associated eicosanoid/glutathione metabolism-like domain"/>
    <property type="match status" value="1"/>
</dbReference>
<feature type="transmembrane region" description="Helical" evidence="5">
    <location>
        <begin position="7"/>
        <end position="26"/>
    </location>
</feature>
<evidence type="ECO:0000256" key="5">
    <source>
        <dbReference type="SAM" id="Phobius"/>
    </source>
</evidence>
<reference evidence="6 7" key="1">
    <citation type="submission" date="2018-07" db="EMBL/GenBank/DDBJ databases">
        <title>Erythrobacter nanhaiensis sp. nov., a novel member of the genus Erythrobacter isolated from the South China Sea.</title>
        <authorList>
            <person name="Chen X."/>
            <person name="Liu J."/>
        </authorList>
    </citation>
    <scope>NUCLEOTIDE SEQUENCE [LARGE SCALE GENOMIC DNA]</scope>
    <source>
        <strain evidence="6 7">S-5</strain>
    </source>
</reference>
<accession>A0A395LMT9</accession>
<sequence length="157" mass="17464">MIGMSILQPLVALMIWTMIMWAWMYATRIPAMHANRDIDTRHLRGGKDLDFDRLLPDRVQWKAHNYNHLHEQPTVFYAVGIVLAIIGAGDGIPALLAWIYTGLRIIHTLVQVTANRVMVRFVLFAMSSLVLIALIGIAAARVFGVETGGSENLLGSV</sequence>
<dbReference type="SUPFAM" id="SSF161084">
    <property type="entry name" value="MAPEG domain-like"/>
    <property type="match status" value="1"/>
</dbReference>
<name>A0A395LMT9_9SPHN</name>
<gene>
    <name evidence="6" type="ORF">DL238_12030</name>
</gene>
<dbReference type="Proteomes" id="UP000254101">
    <property type="component" value="Unassembled WGS sequence"/>
</dbReference>
<feature type="transmembrane region" description="Helical" evidence="5">
    <location>
        <begin position="121"/>
        <end position="143"/>
    </location>
</feature>
<dbReference type="RefSeq" id="WP_115492487.1">
    <property type="nucleotide sequence ID" value="NZ_JACHWW010000001.1"/>
</dbReference>
<organism evidence="6 7">
    <name type="scientific">Alteriqipengyuania lutimaris</name>
    <dbReference type="NCBI Taxonomy" id="1538146"/>
    <lineage>
        <taxon>Bacteria</taxon>
        <taxon>Pseudomonadati</taxon>
        <taxon>Pseudomonadota</taxon>
        <taxon>Alphaproteobacteria</taxon>
        <taxon>Sphingomonadales</taxon>
        <taxon>Erythrobacteraceae</taxon>
        <taxon>Alteriqipengyuania</taxon>
    </lineage>
</organism>
<dbReference type="OrthoDB" id="5516290at2"/>
<comment type="subcellular location">
    <subcellularLocation>
        <location evidence="1">Membrane</location>
    </subcellularLocation>
</comment>
<dbReference type="EMBL" id="QRBB01000001">
    <property type="protein sequence ID" value="RDS78262.1"/>
    <property type="molecule type" value="Genomic_DNA"/>
</dbReference>
<evidence type="ECO:0000256" key="4">
    <source>
        <dbReference type="ARBA" id="ARBA00023136"/>
    </source>
</evidence>
<dbReference type="InterPro" id="IPR001129">
    <property type="entry name" value="Membr-assoc_MAPEG"/>
</dbReference>
<protein>
    <submittedName>
        <fullName evidence="6">MAPEG family protein</fullName>
    </submittedName>
</protein>
<evidence type="ECO:0000313" key="6">
    <source>
        <dbReference type="EMBL" id="RDS78262.1"/>
    </source>
</evidence>
<evidence type="ECO:0000256" key="2">
    <source>
        <dbReference type="ARBA" id="ARBA00022692"/>
    </source>
</evidence>
<evidence type="ECO:0000256" key="1">
    <source>
        <dbReference type="ARBA" id="ARBA00004370"/>
    </source>
</evidence>